<dbReference type="InterPro" id="IPR011050">
    <property type="entry name" value="Pectin_lyase_fold/virulence"/>
</dbReference>
<dbReference type="EMBL" id="CP021108">
    <property type="protein sequence ID" value="ARP83026.1"/>
    <property type="molecule type" value="Genomic_DNA"/>
</dbReference>
<accession>A0A1W6YPI8</accession>
<dbReference type="InterPro" id="IPR012334">
    <property type="entry name" value="Pectin_lyas_fold"/>
</dbReference>
<protein>
    <recommendedName>
        <fullName evidence="1">Rhamnogalacturonase A/B/Epimerase-like pectate lyase domain-containing protein</fullName>
    </recommendedName>
</protein>
<proteinExistence type="predicted"/>
<gene>
    <name evidence="2" type="ORF">CAL12_20865</name>
</gene>
<dbReference type="OrthoDB" id="9111679at2"/>
<sequence>MASLLPNGKQYFTNNSGDPLAGGQVYFYVPNTNTKKNTYGDPNQTVLNSNPVTLDSRGEAVIWGAGSYRQVVYDQSGNLIWDQLTEDANAGVTGDMIDATFSSGSDFTPGVTTTLTLPAVFGSIENIWVFFDGIYQGDGQIALLDDFTLTFTDPIPSGVSKIDVKGGTTVAIGVPSSGSVVNASVAAAAGIAFSKLSYMREALGAVARDGRAKLDDSICVKDFGAKGDGITDDTAAFHAAIAFLQPQVTQRGGALYIPAGVYKLTATLAFSAFDQLHNVVIYGDGPVATTLDFSSSAPNTDAVTFDSGAHVVVRDLSINSAKRDGLVLGVGLTPGGGGGTTFASISNLRIQGSGRNGLSNTNSWMCDLTDLWVWGSGAANFALNGFITSLSARRCYSSNSAGVGFLINGMVYSNFLDCGSDTNGTVGYAVSNVQGVSFIGCGAENNGADAWRLTTGNVSAGSLPSACQDIHGLAFISCYTIGNSTSATGAYGSFLGAYPADNRPIDFKILGGSAYPAAGGDRSLILTGAGTINCHKELFHDAAFSTVDFVSAGAAVTNLTMLGTRAIAPLSAASQSIPNGTLTPMSITNMSINTMGAIVAGGAIVIPKGVNLIRVSAGAQFVANVTGTRQLFMYRNGVIELGMAGMAVGASSSGPTIVNTSSSVLAVSQGDTITCQVFQNSGGTLNLAAGSATFLAIEAIG</sequence>
<evidence type="ECO:0000313" key="2">
    <source>
        <dbReference type="EMBL" id="ARP83026.1"/>
    </source>
</evidence>
<evidence type="ECO:0000313" key="3">
    <source>
        <dbReference type="Proteomes" id="UP000194151"/>
    </source>
</evidence>
<dbReference type="InterPro" id="IPR024535">
    <property type="entry name" value="RHGA/B-epi-like_pectate_lyase"/>
</dbReference>
<dbReference type="KEGG" id="bgv:CAL12_20865"/>
<feature type="domain" description="Rhamnogalacturonase A/B/Epimerase-like pectate lyase" evidence="1">
    <location>
        <begin position="219"/>
        <end position="303"/>
    </location>
</feature>
<dbReference type="Gene3D" id="2.160.20.10">
    <property type="entry name" value="Single-stranded right-handed beta-helix, Pectin lyase-like"/>
    <property type="match status" value="1"/>
</dbReference>
<name>A0A1W6YPI8_9BORD</name>
<reference evidence="2 3" key="1">
    <citation type="submission" date="2017-05" db="EMBL/GenBank/DDBJ databases">
        <title>Complete and WGS of Bordetella genogroups.</title>
        <authorList>
            <person name="Spilker T."/>
            <person name="LiPuma J."/>
        </authorList>
    </citation>
    <scope>NUCLEOTIDE SEQUENCE [LARGE SCALE GENOMIC DNA]</scope>
    <source>
        <strain evidence="2 3">AU19157</strain>
    </source>
</reference>
<dbReference type="RefSeq" id="WP_157793063.1">
    <property type="nucleotide sequence ID" value="NZ_CP021108.1"/>
</dbReference>
<dbReference type="STRING" id="1416806.CAL12_20865"/>
<dbReference type="Proteomes" id="UP000194151">
    <property type="component" value="Chromosome"/>
</dbReference>
<evidence type="ECO:0000259" key="1">
    <source>
        <dbReference type="Pfam" id="PF12708"/>
    </source>
</evidence>
<organism evidence="2 3">
    <name type="scientific">Bordetella genomosp. 8</name>
    <dbReference type="NCBI Taxonomy" id="1416806"/>
    <lineage>
        <taxon>Bacteria</taxon>
        <taxon>Pseudomonadati</taxon>
        <taxon>Pseudomonadota</taxon>
        <taxon>Betaproteobacteria</taxon>
        <taxon>Burkholderiales</taxon>
        <taxon>Alcaligenaceae</taxon>
        <taxon>Bordetella</taxon>
    </lineage>
</organism>
<dbReference type="AlphaFoldDB" id="A0A1W6YPI8"/>
<dbReference type="SUPFAM" id="SSF51126">
    <property type="entry name" value="Pectin lyase-like"/>
    <property type="match status" value="1"/>
</dbReference>
<dbReference type="Pfam" id="PF12708">
    <property type="entry name" value="Pect-lyase_RHGA_epim"/>
    <property type="match status" value="1"/>
</dbReference>
<keyword evidence="3" id="KW-1185">Reference proteome</keyword>